<dbReference type="SMART" id="SM00498">
    <property type="entry name" value="FH2"/>
    <property type="match status" value="1"/>
</dbReference>
<feature type="compositionally biased region" description="Basic and acidic residues" evidence="1">
    <location>
        <begin position="522"/>
        <end position="536"/>
    </location>
</feature>
<reference evidence="3 4" key="1">
    <citation type="journal article" date="2024" name="Science">
        <title>Giant polyketide synthase enzymes in the biosynthesis of giant marine polyether toxins.</title>
        <authorList>
            <person name="Fallon T.R."/>
            <person name="Shende V.V."/>
            <person name="Wierzbicki I.H."/>
            <person name="Pendleton A.L."/>
            <person name="Watervoot N.F."/>
            <person name="Auber R.P."/>
            <person name="Gonzalez D.J."/>
            <person name="Wisecaver J.H."/>
            <person name="Moore B.S."/>
        </authorList>
    </citation>
    <scope>NUCLEOTIDE SEQUENCE [LARGE SCALE GENOMIC DNA]</scope>
    <source>
        <strain evidence="3 4">12B1</strain>
    </source>
</reference>
<feature type="compositionally biased region" description="Pro residues" evidence="1">
    <location>
        <begin position="409"/>
        <end position="450"/>
    </location>
</feature>
<feature type="compositionally biased region" description="Basic and acidic residues" evidence="1">
    <location>
        <begin position="905"/>
        <end position="915"/>
    </location>
</feature>
<protein>
    <recommendedName>
        <fullName evidence="2">FH2 domain-containing protein</fullName>
    </recommendedName>
</protein>
<dbReference type="Gene3D" id="1.25.10.10">
    <property type="entry name" value="Leucine-rich Repeat Variant"/>
    <property type="match status" value="1"/>
</dbReference>
<feature type="region of interest" description="Disordered" evidence="1">
    <location>
        <begin position="905"/>
        <end position="1107"/>
    </location>
</feature>
<feature type="compositionally biased region" description="Basic and acidic residues" evidence="1">
    <location>
        <begin position="1048"/>
        <end position="1061"/>
    </location>
</feature>
<dbReference type="Pfam" id="PF02181">
    <property type="entry name" value="FH2"/>
    <property type="match status" value="1"/>
</dbReference>
<dbReference type="EMBL" id="JBGBPQ010000023">
    <property type="protein sequence ID" value="KAL1500434.1"/>
    <property type="molecule type" value="Genomic_DNA"/>
</dbReference>
<dbReference type="InterPro" id="IPR010473">
    <property type="entry name" value="GTPase-bd"/>
</dbReference>
<proteinExistence type="predicted"/>
<dbReference type="GO" id="GO:0003779">
    <property type="term" value="F:actin binding"/>
    <property type="evidence" value="ECO:0007669"/>
    <property type="project" value="InterPro"/>
</dbReference>
<dbReference type="InterPro" id="IPR011989">
    <property type="entry name" value="ARM-like"/>
</dbReference>
<dbReference type="Gene3D" id="1.20.58.2220">
    <property type="entry name" value="Formin, FH2 domain"/>
    <property type="match status" value="1"/>
</dbReference>
<feature type="region of interest" description="Disordered" evidence="1">
    <location>
        <begin position="507"/>
        <end position="536"/>
    </location>
</feature>
<dbReference type="InterPro" id="IPR015425">
    <property type="entry name" value="FH2_Formin"/>
</dbReference>
<feature type="compositionally biased region" description="Pro residues" evidence="1">
    <location>
        <begin position="333"/>
        <end position="349"/>
    </location>
</feature>
<sequence length="1107" mass="119277">MWRRAIPFAFDVTAAHMVTLDFTDLTHPETLRLGIPLTERGSRRPLVLHALTDLEVGKVYHTPRAATLERTPKGTVVLAGQIEMRLDGSPCEPPAARGAPSLAEDARRHVQSLRADPGVETLSSLEKTLINVSSASLWLEEFVRLDGIGALLDVLSHSQSRFTQIGSDAQLQACCVSCLSILVRRPPALAALLAHPHTVVCVVAALDVRSPTAQEQVVQSLARIARDPSGTRALFNAWDQLRDAEQDEPRLARLVGQFRSAAEPLRLAILRLLTVLLRGPADIAAHIAAELASLGFEPLAARLASDCGEETETALAAFRDALAAVSHAASGGTPPPPPPSAPPPPPPPDGELELELLRLPSHVACACGAPTPPLRADVAALLRRLAERAADEPLGRAVRRLLAPPAHAPPPPLAAAPPPPPIVAAPPPPPPPPPPVARGAPPPPPPPPPKGGVAARQEYSLRPLHWRKLRKDAGSSDESVWNAVHAASRAAHIDTADLARLFGRKELSRASKSRSEATLSEVKADTPLKEREAGGEKRAVEQQLSFLSMKRAQHIQIILSRFRHAREPRLVQIAVLTLDGVVLNTEDLPALLTCLPLTDEKPPLEEFHGHPSQLAVADEFQWRMLQLPRVEERLRSFLVVTQIEVQAGGLQRQLEHVCTGCFQARMSGTLKRALALVLAIGNLMNEGTNRGDALGFGLETLPALLSIKSASLDTTLMHFLARQLKSVGISAAMLRGELRRVTEAASLDLVEVGHEVAKLGGEVALLVDEVQLCARQLEAEIRAEVIARQRAEGGGTSAELREALLREWLLESVPHVDGPQYDAEHLASYATRRFYASLQASVGGCTAWVAQLQLLLERATAELCKVASVFGEAAPTEELSAAEAKVGQRQLEEIGNFLAALEKAERDNRREDKALHPKPRHPSPTSATPPKAKPPSARLVNSEPIKSPARRFSTPNPTTRFSESPPRLSPQQSMEPPGSLDAADAATAASTDDLADVQDEAESELDSLRETSENLSPFTRPRAPGRRKGKTAADWVRVRSCRSSSGSEDGRVSIRTGDDRSTAAPAWETKNGRTTSDSHSDTLASNGELETDSKSRVEYVENPADYF</sequence>
<dbReference type="SMART" id="SM01140">
    <property type="entry name" value="Drf_GBD"/>
    <property type="match status" value="1"/>
</dbReference>
<dbReference type="GO" id="GO:0031267">
    <property type="term" value="F:small GTPase binding"/>
    <property type="evidence" value="ECO:0007669"/>
    <property type="project" value="InterPro"/>
</dbReference>
<feature type="region of interest" description="Disordered" evidence="1">
    <location>
        <begin position="326"/>
        <end position="352"/>
    </location>
</feature>
<organism evidence="3 4">
    <name type="scientific">Prymnesium parvum</name>
    <name type="common">Toxic golden alga</name>
    <dbReference type="NCBI Taxonomy" id="97485"/>
    <lineage>
        <taxon>Eukaryota</taxon>
        <taxon>Haptista</taxon>
        <taxon>Haptophyta</taxon>
        <taxon>Prymnesiophyceae</taxon>
        <taxon>Prymnesiales</taxon>
        <taxon>Prymnesiaceae</taxon>
        <taxon>Prymnesium</taxon>
    </lineage>
</organism>
<evidence type="ECO:0000259" key="2">
    <source>
        <dbReference type="PROSITE" id="PS51444"/>
    </source>
</evidence>
<evidence type="ECO:0000313" key="4">
    <source>
        <dbReference type="Proteomes" id="UP001515480"/>
    </source>
</evidence>
<comment type="caution">
    <text evidence="3">The sequence shown here is derived from an EMBL/GenBank/DDBJ whole genome shotgun (WGS) entry which is preliminary data.</text>
</comment>
<feature type="compositionally biased region" description="Low complexity" evidence="1">
    <location>
        <begin position="979"/>
        <end position="992"/>
    </location>
</feature>
<dbReference type="SUPFAM" id="SSF101447">
    <property type="entry name" value="Formin homology 2 domain (FH2 domain)"/>
    <property type="match status" value="1"/>
</dbReference>
<name>A0AB34IJN4_PRYPA</name>
<dbReference type="Pfam" id="PF06371">
    <property type="entry name" value="Drf_GBD"/>
    <property type="match status" value="1"/>
</dbReference>
<feature type="compositionally biased region" description="Polar residues" evidence="1">
    <location>
        <begin position="953"/>
        <end position="962"/>
    </location>
</feature>
<feature type="compositionally biased region" description="Acidic residues" evidence="1">
    <location>
        <begin position="993"/>
        <end position="1005"/>
    </location>
</feature>
<dbReference type="PANTHER" id="PTHR45733">
    <property type="entry name" value="FORMIN-J"/>
    <property type="match status" value="1"/>
</dbReference>
<dbReference type="PANTHER" id="PTHR45733:SF8">
    <property type="entry name" value="FORMIN-J"/>
    <property type="match status" value="1"/>
</dbReference>
<dbReference type="InterPro" id="IPR016024">
    <property type="entry name" value="ARM-type_fold"/>
</dbReference>
<evidence type="ECO:0000256" key="1">
    <source>
        <dbReference type="SAM" id="MobiDB-lite"/>
    </source>
</evidence>
<dbReference type="Proteomes" id="UP001515480">
    <property type="component" value="Unassembled WGS sequence"/>
</dbReference>
<feature type="domain" description="FH2" evidence="2">
    <location>
        <begin position="451"/>
        <end position="927"/>
    </location>
</feature>
<dbReference type="InterPro" id="IPR042201">
    <property type="entry name" value="FH2_Formin_sf"/>
</dbReference>
<gene>
    <name evidence="3" type="ORF">AB1Y20_013091</name>
</gene>
<accession>A0AB34IJN4</accession>
<feature type="compositionally biased region" description="Polar residues" evidence="1">
    <location>
        <begin position="1072"/>
        <end position="1085"/>
    </location>
</feature>
<dbReference type="GO" id="GO:0030036">
    <property type="term" value="P:actin cytoskeleton organization"/>
    <property type="evidence" value="ECO:0007669"/>
    <property type="project" value="InterPro"/>
</dbReference>
<keyword evidence="4" id="KW-1185">Reference proteome</keyword>
<dbReference type="PROSITE" id="PS51444">
    <property type="entry name" value="FH2"/>
    <property type="match status" value="1"/>
</dbReference>
<feature type="compositionally biased region" description="Low complexity" evidence="1">
    <location>
        <begin position="923"/>
        <end position="937"/>
    </location>
</feature>
<dbReference type="SUPFAM" id="SSF48371">
    <property type="entry name" value="ARM repeat"/>
    <property type="match status" value="1"/>
</dbReference>
<dbReference type="AlphaFoldDB" id="A0AB34IJN4"/>
<evidence type="ECO:0000313" key="3">
    <source>
        <dbReference type="EMBL" id="KAL1500434.1"/>
    </source>
</evidence>
<feature type="region of interest" description="Disordered" evidence="1">
    <location>
        <begin position="409"/>
        <end position="455"/>
    </location>
</feature>
<dbReference type="InterPro" id="IPR051144">
    <property type="entry name" value="Formin_homology_domain"/>
</dbReference>